<sequence length="1086" mass="122557">MQVSQANLNLNFDANSLQRGKRYFSQGRVQNLVRETEGMSIQVLRAEVSGSQRQLYITEVRFDRYLPGKINTFCSCPVGFRCKHAAAVILQANYEAGLSAEKYEPEADTRYKYPTAEAWLEQATSVFSSIDNASNPECLAYLLHIEPHRSQQSLSVNKVRRRKSGEYSRGSKTTVWSRTNLEYDRPKYLRESDIAPLTWLNALPTAFRVAPVLEGTTGAYFIESALKTRRFFLESTRNPPLQLGETLESGFEWMQLPDKQHWQLVSKALPSHIRLLNTSPAYYLDEKELLIGRVENSLDARTTALLQQCPPLAESQLQQALPDLAPILEKAGAVLPESFQVPSMVQAAPQPILQLYSLQHPAPGTLPLLMARLMFSYEGHRVAFSEQEPRVLVDGNNGPLLVIRDEDAEIEWLHRDLPDFKMAGTMTDHLEADMVNALPYGSFLDFTLPTRNQWLDFIAFDLPRLDAGGWQIEMDESFDVPVIEIDQLHGSLKPDEESPGWFDVEVGIDYNGTQIDLIPLLQQALVYLDLNNDSDDALPETLWLHNGDALIRVVSDRIRPLARTLLSLLGKERGGKLRLPKLDAAQVMGDLAADWQCNAELRNLSEKLTSFQALNHVPIPSEVRAELRHYQQDGLNWLMFLREFGLGGVLADDMGLGKTLQTLACIQAEKAAGRLSAPALVVCPTTLIANWEAEAEKFTPGLKRLVIHGQRRKPFFDMVAEADLVITSYPLLHRDLEQHQNQSYSLAFFDEAQHLKNPATVTSKAARRLPAENRIALTGTPMENHLGELWALFDLIIPGYLADQKIFRKHYRKPIEEQGNQSRYAELSRRVRPFMLRRTKDQVTPELPEKTEIVRHVELNRQQKDLYETIRATMDKRIRKLLAEKGAARSQIEILDALLKLRQICCHPALLNPEETAGSAKLDSLMEMLEQLLDEGRKVIIFSQFTSMLALIETSLKAAGIDYEKLTGQTRDRATPVKRFQNGESPVFLISLKAGGTGLNLTAADCVIHYDPWWNPAAEQQATDRAWRIGQDKPVFVYRLITEGTVEERIQALQARKSQLADGLYGKADAFSSAITADDISVLFEK</sequence>
<organism evidence="8 9">
    <name type="scientific">Marinobacter nauticus</name>
    <name type="common">Marinobacter hydrocarbonoclasticus</name>
    <name type="synonym">Marinobacter aquaeolei</name>
    <dbReference type="NCBI Taxonomy" id="2743"/>
    <lineage>
        <taxon>Bacteria</taxon>
        <taxon>Pseudomonadati</taxon>
        <taxon>Pseudomonadota</taxon>
        <taxon>Gammaproteobacteria</taxon>
        <taxon>Pseudomonadales</taxon>
        <taxon>Marinobacteraceae</taxon>
        <taxon>Marinobacter</taxon>
    </lineage>
</organism>
<feature type="domain" description="SWIM-type" evidence="4">
    <location>
        <begin position="56"/>
        <end position="93"/>
    </location>
</feature>
<dbReference type="GO" id="GO:0004386">
    <property type="term" value="F:helicase activity"/>
    <property type="evidence" value="ECO:0007669"/>
    <property type="project" value="UniProtKB-KW"/>
</dbReference>
<comment type="caution">
    <text evidence="8">The sequence shown here is derived from an EMBL/GenBank/DDBJ whole genome shotgun (WGS) entry which is preliminary data.</text>
</comment>
<evidence type="ECO:0000256" key="1">
    <source>
        <dbReference type="ARBA" id="ARBA00022801"/>
    </source>
</evidence>
<dbReference type="CDD" id="cd18012">
    <property type="entry name" value="DEXQc_arch_SWI2_SNF2"/>
    <property type="match status" value="1"/>
</dbReference>
<gene>
    <name evidence="8" type="ORF">DET51_11450</name>
    <name evidence="7" type="ORF">DET64_11450</name>
</gene>
<dbReference type="InterPro" id="IPR014001">
    <property type="entry name" value="Helicase_ATP-bd"/>
</dbReference>
<dbReference type="InterPro" id="IPR007527">
    <property type="entry name" value="Znf_SWIM"/>
</dbReference>
<dbReference type="GO" id="GO:0005524">
    <property type="term" value="F:ATP binding"/>
    <property type="evidence" value="ECO:0007669"/>
    <property type="project" value="InterPro"/>
</dbReference>
<feature type="domain" description="Helicase ATP-binding" evidence="5">
    <location>
        <begin position="639"/>
        <end position="799"/>
    </location>
</feature>
<evidence type="ECO:0000313" key="8">
    <source>
        <dbReference type="EMBL" id="RCW30764.1"/>
    </source>
</evidence>
<dbReference type="Proteomes" id="UP000252795">
    <property type="component" value="Unassembled WGS sequence"/>
</dbReference>
<dbReference type="InterPro" id="IPR027417">
    <property type="entry name" value="P-loop_NTPase"/>
</dbReference>
<dbReference type="PROSITE" id="PS51192">
    <property type="entry name" value="HELICASE_ATP_BIND_1"/>
    <property type="match status" value="1"/>
</dbReference>
<dbReference type="SMART" id="SM00487">
    <property type="entry name" value="DEXDc"/>
    <property type="match status" value="1"/>
</dbReference>
<evidence type="ECO:0000259" key="6">
    <source>
        <dbReference type="PROSITE" id="PS51194"/>
    </source>
</evidence>
<name>A0A368UTP9_MARNT</name>
<accession>A0A368UTP9</accession>
<proteinExistence type="predicted"/>
<dbReference type="Gene3D" id="3.40.50.10810">
    <property type="entry name" value="Tandem AAA-ATPase domain"/>
    <property type="match status" value="1"/>
</dbReference>
<dbReference type="SUPFAM" id="SSF52540">
    <property type="entry name" value="P-loop containing nucleoside triphosphate hydrolases"/>
    <property type="match status" value="2"/>
</dbReference>
<dbReference type="PANTHER" id="PTHR10799">
    <property type="entry name" value="SNF2/RAD54 HELICASE FAMILY"/>
    <property type="match status" value="1"/>
</dbReference>
<keyword evidence="3" id="KW-0862">Zinc</keyword>
<feature type="domain" description="Helicase C-terminal" evidence="6">
    <location>
        <begin position="928"/>
        <end position="1072"/>
    </location>
</feature>
<dbReference type="GO" id="GO:0008270">
    <property type="term" value="F:zinc ion binding"/>
    <property type="evidence" value="ECO:0007669"/>
    <property type="project" value="UniProtKB-KW"/>
</dbReference>
<evidence type="ECO:0000256" key="3">
    <source>
        <dbReference type="PROSITE-ProRule" id="PRU00325"/>
    </source>
</evidence>
<dbReference type="InterPro" id="IPR038718">
    <property type="entry name" value="SNF2-like_sf"/>
</dbReference>
<dbReference type="PROSITE" id="PS50966">
    <property type="entry name" value="ZF_SWIM"/>
    <property type="match status" value="1"/>
</dbReference>
<keyword evidence="2" id="KW-0067">ATP-binding</keyword>
<keyword evidence="3" id="KW-0863">Zinc-finger</keyword>
<dbReference type="GO" id="GO:0016787">
    <property type="term" value="F:hydrolase activity"/>
    <property type="evidence" value="ECO:0007669"/>
    <property type="project" value="UniProtKB-KW"/>
</dbReference>
<keyword evidence="2" id="KW-0547">Nucleotide-binding</keyword>
<dbReference type="CDD" id="cd18793">
    <property type="entry name" value="SF2_C_SNF"/>
    <property type="match status" value="1"/>
</dbReference>
<keyword evidence="10" id="KW-1185">Reference proteome</keyword>
<dbReference type="AlphaFoldDB" id="A0A368UTP9"/>
<dbReference type="RefSeq" id="WP_113880625.1">
    <property type="nucleotide sequence ID" value="NZ_QNSA01000014.1"/>
</dbReference>
<evidence type="ECO:0000313" key="7">
    <source>
        <dbReference type="EMBL" id="RBP69285.1"/>
    </source>
</evidence>
<dbReference type="Pfam" id="PF00176">
    <property type="entry name" value="SNF2-rel_dom"/>
    <property type="match status" value="1"/>
</dbReference>
<dbReference type="Proteomes" id="UP000253065">
    <property type="component" value="Unassembled WGS sequence"/>
</dbReference>
<dbReference type="Pfam" id="PF00271">
    <property type="entry name" value="Helicase_C"/>
    <property type="match status" value="1"/>
</dbReference>
<dbReference type="InterPro" id="IPR000330">
    <property type="entry name" value="SNF2_N"/>
</dbReference>
<dbReference type="PROSITE" id="PS51194">
    <property type="entry name" value="HELICASE_CTER"/>
    <property type="match status" value="1"/>
</dbReference>
<keyword evidence="1" id="KW-0378">Hydrolase</keyword>
<dbReference type="FunFam" id="3.40.50.300:FF:000533">
    <property type="entry name" value="Helicase, Snf2 family"/>
    <property type="match status" value="1"/>
</dbReference>
<protein>
    <submittedName>
        <fullName evidence="8">SWIM zinc finger protein</fullName>
    </submittedName>
</protein>
<dbReference type="InterPro" id="IPR049730">
    <property type="entry name" value="SNF2/RAD54-like_C"/>
</dbReference>
<dbReference type="Gene3D" id="3.40.50.300">
    <property type="entry name" value="P-loop containing nucleotide triphosphate hydrolases"/>
    <property type="match status" value="1"/>
</dbReference>
<dbReference type="InterPro" id="IPR001650">
    <property type="entry name" value="Helicase_C-like"/>
</dbReference>
<dbReference type="Pfam" id="PF04434">
    <property type="entry name" value="SWIM"/>
    <property type="match status" value="1"/>
</dbReference>
<evidence type="ECO:0000259" key="5">
    <source>
        <dbReference type="PROSITE" id="PS51192"/>
    </source>
</evidence>
<keyword evidence="3" id="KW-0479">Metal-binding</keyword>
<dbReference type="EMBL" id="QPJB01000014">
    <property type="protein sequence ID" value="RCW30764.1"/>
    <property type="molecule type" value="Genomic_DNA"/>
</dbReference>
<evidence type="ECO:0000259" key="4">
    <source>
        <dbReference type="PROSITE" id="PS50966"/>
    </source>
</evidence>
<evidence type="ECO:0000256" key="2">
    <source>
        <dbReference type="ARBA" id="ARBA00022806"/>
    </source>
</evidence>
<dbReference type="SMART" id="SM00490">
    <property type="entry name" value="HELICc"/>
    <property type="match status" value="1"/>
</dbReference>
<keyword evidence="2" id="KW-0347">Helicase</keyword>
<reference evidence="8 9" key="1">
    <citation type="submission" date="2018-07" db="EMBL/GenBank/DDBJ databases">
        <title>Freshwater and sediment microbial communities from various areas in North America, analyzing microbe dynamics in response to fracking.</title>
        <authorList>
            <person name="Lamendella R."/>
        </authorList>
    </citation>
    <scope>NUCLEOTIDE SEQUENCE [LARGE SCALE GENOMIC DNA]</scope>
    <source>
        <strain evidence="8 9">114E</strain>
        <strain evidence="7 10">114E_o</strain>
    </source>
</reference>
<evidence type="ECO:0000313" key="9">
    <source>
        <dbReference type="Proteomes" id="UP000252795"/>
    </source>
</evidence>
<evidence type="ECO:0000313" key="10">
    <source>
        <dbReference type="Proteomes" id="UP000253065"/>
    </source>
</evidence>
<dbReference type="EMBL" id="QNSA01000014">
    <property type="protein sequence ID" value="RBP69285.1"/>
    <property type="molecule type" value="Genomic_DNA"/>
</dbReference>